<evidence type="ECO:0000259" key="3">
    <source>
        <dbReference type="PROSITE" id="PS51677"/>
    </source>
</evidence>
<sequence length="87" mass="9713">MVDSKDYSIQPIKGTEADSKIVLLTIDDAPDQNALEMAKILKKMNAPAVFFVNVHFLSSDESKKVLKNIHEMGFAIGNHTMTHKNLK</sequence>
<dbReference type="PROSITE" id="PS51677">
    <property type="entry name" value="NODB"/>
    <property type="match status" value="1"/>
</dbReference>
<accession>A0ABS4CQZ1</accession>
<dbReference type="InterPro" id="IPR051398">
    <property type="entry name" value="Polysacch_Deacetylase"/>
</dbReference>
<keyword evidence="5" id="KW-1185">Reference proteome</keyword>
<keyword evidence="2" id="KW-0732">Signal</keyword>
<organism evidence="4 5">
    <name type="scientific">Bacillus capparidis</name>
    <dbReference type="NCBI Taxonomy" id="1840411"/>
    <lineage>
        <taxon>Bacteria</taxon>
        <taxon>Bacillati</taxon>
        <taxon>Bacillota</taxon>
        <taxon>Bacilli</taxon>
        <taxon>Bacillales</taxon>
        <taxon>Bacillaceae</taxon>
        <taxon>Bacillus</taxon>
    </lineage>
</organism>
<evidence type="ECO:0000256" key="1">
    <source>
        <dbReference type="ARBA" id="ARBA00004613"/>
    </source>
</evidence>
<evidence type="ECO:0000313" key="4">
    <source>
        <dbReference type="EMBL" id="MBP1079868.1"/>
    </source>
</evidence>
<dbReference type="Proteomes" id="UP000674416">
    <property type="component" value="Unassembled WGS sequence"/>
</dbReference>
<dbReference type="InterPro" id="IPR002509">
    <property type="entry name" value="NODB_dom"/>
</dbReference>
<evidence type="ECO:0000313" key="5">
    <source>
        <dbReference type="Proteomes" id="UP000674416"/>
    </source>
</evidence>
<name>A0ABS4CQZ1_9BACI</name>
<protein>
    <submittedName>
        <fullName evidence="4">Peptidoglycan/xylan/chitin deacetylase (PgdA/CDA1 family)</fullName>
    </submittedName>
</protein>
<dbReference type="Gene3D" id="3.20.20.370">
    <property type="entry name" value="Glycoside hydrolase/deacetylase"/>
    <property type="match status" value="1"/>
</dbReference>
<comment type="subcellular location">
    <subcellularLocation>
        <location evidence="1">Secreted</location>
    </subcellularLocation>
</comment>
<dbReference type="PANTHER" id="PTHR34216">
    <property type="match status" value="1"/>
</dbReference>
<dbReference type="RefSeq" id="WP_053602673.1">
    <property type="nucleotide sequence ID" value="NZ_JAFDST010000001.1"/>
</dbReference>
<gene>
    <name evidence="4" type="ORF">JOC74_000356</name>
</gene>
<dbReference type="InterPro" id="IPR011330">
    <property type="entry name" value="Glyco_hydro/deAcase_b/a-brl"/>
</dbReference>
<dbReference type="EMBL" id="JAFDST010000001">
    <property type="protein sequence ID" value="MBP1079868.1"/>
    <property type="molecule type" value="Genomic_DNA"/>
</dbReference>
<reference evidence="4 5" key="1">
    <citation type="submission" date="2021-01" db="EMBL/GenBank/DDBJ databases">
        <title>Genomic Encyclopedia of Type Strains, Phase IV (KMG-IV): sequencing the most valuable type-strain genomes for metagenomic binning, comparative biology and taxonomic classification.</title>
        <authorList>
            <person name="Goeker M."/>
        </authorList>
    </citation>
    <scope>NUCLEOTIDE SEQUENCE [LARGE SCALE GENOMIC DNA]</scope>
    <source>
        <strain evidence="4 5">DSM 103394</strain>
    </source>
</reference>
<dbReference type="Pfam" id="PF01522">
    <property type="entry name" value="Polysacc_deac_1"/>
    <property type="match status" value="1"/>
</dbReference>
<dbReference type="SUPFAM" id="SSF88713">
    <property type="entry name" value="Glycoside hydrolase/deacetylase"/>
    <property type="match status" value="1"/>
</dbReference>
<evidence type="ECO:0000256" key="2">
    <source>
        <dbReference type="ARBA" id="ARBA00022729"/>
    </source>
</evidence>
<feature type="domain" description="NodB homology" evidence="3">
    <location>
        <begin position="20"/>
        <end position="87"/>
    </location>
</feature>
<dbReference type="PANTHER" id="PTHR34216:SF3">
    <property type="entry name" value="POLY-BETA-1,6-N-ACETYL-D-GLUCOSAMINE N-DEACETYLASE"/>
    <property type="match status" value="1"/>
</dbReference>
<proteinExistence type="predicted"/>
<comment type="caution">
    <text evidence="4">The sequence shown here is derived from an EMBL/GenBank/DDBJ whole genome shotgun (WGS) entry which is preliminary data.</text>
</comment>